<feature type="compositionally biased region" description="Basic and acidic residues" evidence="1">
    <location>
        <begin position="71"/>
        <end position="84"/>
    </location>
</feature>
<evidence type="ECO:0000256" key="1">
    <source>
        <dbReference type="SAM" id="MobiDB-lite"/>
    </source>
</evidence>
<feature type="region of interest" description="Disordered" evidence="1">
    <location>
        <begin position="61"/>
        <end position="120"/>
    </location>
</feature>
<gene>
    <name evidence="2" type="ORF">PMAYCL1PPCAC_09939</name>
</gene>
<feature type="compositionally biased region" description="Low complexity" evidence="1">
    <location>
        <begin position="86"/>
        <end position="95"/>
    </location>
</feature>
<dbReference type="AlphaFoldDB" id="A0AAN4ZGY9"/>
<feature type="non-terminal residue" evidence="2">
    <location>
        <position position="120"/>
    </location>
</feature>
<organism evidence="2 3">
    <name type="scientific">Pristionchus mayeri</name>
    <dbReference type="NCBI Taxonomy" id="1317129"/>
    <lineage>
        <taxon>Eukaryota</taxon>
        <taxon>Metazoa</taxon>
        <taxon>Ecdysozoa</taxon>
        <taxon>Nematoda</taxon>
        <taxon>Chromadorea</taxon>
        <taxon>Rhabditida</taxon>
        <taxon>Rhabditina</taxon>
        <taxon>Diplogasteromorpha</taxon>
        <taxon>Diplogasteroidea</taxon>
        <taxon>Neodiplogasteridae</taxon>
        <taxon>Pristionchus</taxon>
    </lineage>
</organism>
<evidence type="ECO:0000313" key="3">
    <source>
        <dbReference type="Proteomes" id="UP001328107"/>
    </source>
</evidence>
<accession>A0AAN4ZGY9</accession>
<reference evidence="3" key="1">
    <citation type="submission" date="2022-10" db="EMBL/GenBank/DDBJ databases">
        <title>Genome assembly of Pristionchus species.</title>
        <authorList>
            <person name="Yoshida K."/>
            <person name="Sommer R.J."/>
        </authorList>
    </citation>
    <scope>NUCLEOTIDE SEQUENCE [LARGE SCALE GENOMIC DNA]</scope>
    <source>
        <strain evidence="3">RS5460</strain>
    </source>
</reference>
<proteinExistence type="predicted"/>
<dbReference type="Proteomes" id="UP001328107">
    <property type="component" value="Unassembled WGS sequence"/>
</dbReference>
<name>A0AAN4ZGY9_9BILA</name>
<protein>
    <submittedName>
        <fullName evidence="2">Uncharacterized protein</fullName>
    </submittedName>
</protein>
<feature type="region of interest" description="Disordered" evidence="1">
    <location>
        <begin position="1"/>
        <end position="35"/>
    </location>
</feature>
<sequence length="120" mass="13644">RERERGIERRGVKGTALSRIEEWQRPPRFPTLTNPLEQSKSTRVFLFVNMTIFTACLEKKDAQESTAKLNPKLEDVESGLKDNNRQQSSKSSSQSDGKVSENQTAIEKVTKELAHKEAKL</sequence>
<feature type="compositionally biased region" description="Basic and acidic residues" evidence="1">
    <location>
        <begin position="108"/>
        <end position="120"/>
    </location>
</feature>
<feature type="compositionally biased region" description="Basic and acidic residues" evidence="1">
    <location>
        <begin position="1"/>
        <end position="11"/>
    </location>
</feature>
<feature type="non-terminal residue" evidence="2">
    <location>
        <position position="1"/>
    </location>
</feature>
<evidence type="ECO:0000313" key="2">
    <source>
        <dbReference type="EMBL" id="GMR39744.1"/>
    </source>
</evidence>
<feature type="compositionally biased region" description="Polar residues" evidence="1">
    <location>
        <begin position="96"/>
        <end position="105"/>
    </location>
</feature>
<dbReference type="EMBL" id="BTRK01000003">
    <property type="protein sequence ID" value="GMR39744.1"/>
    <property type="molecule type" value="Genomic_DNA"/>
</dbReference>
<keyword evidence="3" id="KW-1185">Reference proteome</keyword>
<comment type="caution">
    <text evidence="2">The sequence shown here is derived from an EMBL/GenBank/DDBJ whole genome shotgun (WGS) entry which is preliminary data.</text>
</comment>